<dbReference type="Proteomes" id="UP000054279">
    <property type="component" value="Unassembled WGS sequence"/>
</dbReference>
<evidence type="ECO:0000313" key="2">
    <source>
        <dbReference type="EMBL" id="KIJ26753.1"/>
    </source>
</evidence>
<protein>
    <recommendedName>
        <fullName evidence="1">Integrase core domain-containing protein</fullName>
    </recommendedName>
</protein>
<sequence length="143" mass="16925">MVSQLRYAFFPEFPVDEVSAHRFLRSIHNITIERGWSQLKFQFDANVDEFWDKGIIEGIYNTYDNRHIALARWLWSVLIQKEIKAWKNRFNAHKPRCDHQKFNPSGVAPNLAFSLYENNSGQKSSFNLFHPPLQHAANKHYHP</sequence>
<keyword evidence="3" id="KW-1185">Reference proteome</keyword>
<proteinExistence type="predicted"/>
<dbReference type="OrthoDB" id="5392716at2759"/>
<dbReference type="EMBL" id="KN837358">
    <property type="protein sequence ID" value="KIJ26753.1"/>
    <property type="molecule type" value="Genomic_DNA"/>
</dbReference>
<accession>A0A0C9TC60</accession>
<evidence type="ECO:0000259" key="1">
    <source>
        <dbReference type="Pfam" id="PF24764"/>
    </source>
</evidence>
<dbReference type="AlphaFoldDB" id="A0A0C9TC60"/>
<feature type="domain" description="Integrase core" evidence="1">
    <location>
        <begin position="25"/>
        <end position="101"/>
    </location>
</feature>
<dbReference type="HOGENOM" id="CLU_1807458_0_0_1"/>
<dbReference type="InterPro" id="IPR058913">
    <property type="entry name" value="Integrase_dom_put"/>
</dbReference>
<evidence type="ECO:0000313" key="3">
    <source>
        <dbReference type="Proteomes" id="UP000054279"/>
    </source>
</evidence>
<dbReference type="Pfam" id="PF24764">
    <property type="entry name" value="rva_4"/>
    <property type="match status" value="1"/>
</dbReference>
<organism evidence="2 3">
    <name type="scientific">Sphaerobolus stellatus (strain SS14)</name>
    <dbReference type="NCBI Taxonomy" id="990650"/>
    <lineage>
        <taxon>Eukaryota</taxon>
        <taxon>Fungi</taxon>
        <taxon>Dikarya</taxon>
        <taxon>Basidiomycota</taxon>
        <taxon>Agaricomycotina</taxon>
        <taxon>Agaricomycetes</taxon>
        <taxon>Phallomycetidae</taxon>
        <taxon>Geastrales</taxon>
        <taxon>Sphaerobolaceae</taxon>
        <taxon>Sphaerobolus</taxon>
    </lineage>
</organism>
<name>A0A0C9TC60_SPHS4</name>
<gene>
    <name evidence="2" type="ORF">M422DRAFT_272156</name>
</gene>
<reference evidence="2 3" key="1">
    <citation type="submission" date="2014-06" db="EMBL/GenBank/DDBJ databases">
        <title>Evolutionary Origins and Diversification of the Mycorrhizal Mutualists.</title>
        <authorList>
            <consortium name="DOE Joint Genome Institute"/>
            <consortium name="Mycorrhizal Genomics Consortium"/>
            <person name="Kohler A."/>
            <person name="Kuo A."/>
            <person name="Nagy L.G."/>
            <person name="Floudas D."/>
            <person name="Copeland A."/>
            <person name="Barry K.W."/>
            <person name="Cichocki N."/>
            <person name="Veneault-Fourrey C."/>
            <person name="LaButti K."/>
            <person name="Lindquist E.A."/>
            <person name="Lipzen A."/>
            <person name="Lundell T."/>
            <person name="Morin E."/>
            <person name="Murat C."/>
            <person name="Riley R."/>
            <person name="Ohm R."/>
            <person name="Sun H."/>
            <person name="Tunlid A."/>
            <person name="Henrissat B."/>
            <person name="Grigoriev I.V."/>
            <person name="Hibbett D.S."/>
            <person name="Martin F."/>
        </authorList>
    </citation>
    <scope>NUCLEOTIDE SEQUENCE [LARGE SCALE GENOMIC DNA]</scope>
    <source>
        <strain evidence="2 3">SS14</strain>
    </source>
</reference>